<protein>
    <submittedName>
        <fullName evidence="1">Uncharacterized protein</fullName>
    </submittedName>
</protein>
<reference evidence="1" key="2">
    <citation type="submission" date="2025-09" db="UniProtKB">
        <authorList>
            <consortium name="EnsemblPlants"/>
        </authorList>
    </citation>
    <scope>IDENTIFICATION</scope>
</reference>
<dbReference type="Proteomes" id="UP001732700">
    <property type="component" value="Chromosome 1D"/>
</dbReference>
<dbReference type="EnsemblPlants" id="AVESA.00010b.r2.1DG0188850.1">
    <property type="protein sequence ID" value="AVESA.00010b.r2.1DG0188850.1.CDS"/>
    <property type="gene ID" value="AVESA.00010b.r2.1DG0188850"/>
</dbReference>
<keyword evidence="2" id="KW-1185">Reference proteome</keyword>
<name>A0ACD5U6C6_AVESA</name>
<evidence type="ECO:0000313" key="1">
    <source>
        <dbReference type="EnsemblPlants" id="AVESA.00010b.r2.1DG0188850.1.CDS"/>
    </source>
</evidence>
<accession>A0ACD5U6C6</accession>
<organism evidence="1 2">
    <name type="scientific">Avena sativa</name>
    <name type="common">Oat</name>
    <dbReference type="NCBI Taxonomy" id="4498"/>
    <lineage>
        <taxon>Eukaryota</taxon>
        <taxon>Viridiplantae</taxon>
        <taxon>Streptophyta</taxon>
        <taxon>Embryophyta</taxon>
        <taxon>Tracheophyta</taxon>
        <taxon>Spermatophyta</taxon>
        <taxon>Magnoliopsida</taxon>
        <taxon>Liliopsida</taxon>
        <taxon>Poales</taxon>
        <taxon>Poaceae</taxon>
        <taxon>BOP clade</taxon>
        <taxon>Pooideae</taxon>
        <taxon>Poodae</taxon>
        <taxon>Poeae</taxon>
        <taxon>Poeae Chloroplast Group 1 (Aveneae type)</taxon>
        <taxon>Aveninae</taxon>
        <taxon>Avena</taxon>
    </lineage>
</organism>
<evidence type="ECO:0000313" key="2">
    <source>
        <dbReference type="Proteomes" id="UP001732700"/>
    </source>
</evidence>
<proteinExistence type="predicted"/>
<sequence length="365" mass="40326">MELAGKWRKVMPYLAMVFLQFGFAGLFLISVASLRHGMSHYVLVVYRNAVAAVVMTPFALWFERKTRPKMTLSMLCKVLALALLEPVLDQNFFYMGASNTSASFSSALTNILPAVTFVNAILLRMERINIKERRSQAKIAGTLITVGGALLMILFSGPIVGFPWTKHSARHAVVVSASHSNGRWVMGIFMILLSCFCWSGFFILQSHTLRSYPSELTLSALICSMGVMQSGAVALVMERNMKAWAIGFDMRLVTAVYSGIMCSGVAYYVQGIVIQERGPVFVTAFSPLCMIIVTVLGSFILSEVITLGRIIGATVIVVGVYALIWGKGNDRVNQVERDDNFEKHKAFELPFTTTNITNTSDLDRI</sequence>
<reference evidence="1" key="1">
    <citation type="submission" date="2021-05" db="EMBL/GenBank/DDBJ databases">
        <authorList>
            <person name="Scholz U."/>
            <person name="Mascher M."/>
            <person name="Fiebig A."/>
        </authorList>
    </citation>
    <scope>NUCLEOTIDE SEQUENCE [LARGE SCALE GENOMIC DNA]</scope>
</reference>